<name>A0A9W8ASY0_9FUNG</name>
<comment type="subcellular location">
    <subcellularLocation>
        <location evidence="1 8">Endoplasmic reticulum membrane</location>
        <topology evidence="1 8">Multi-pass membrane protein</topology>
    </subcellularLocation>
</comment>
<keyword evidence="5 8" id="KW-0256">Endoplasmic reticulum</keyword>
<reference evidence="9" key="1">
    <citation type="submission" date="2022-07" db="EMBL/GenBank/DDBJ databases">
        <title>Phylogenomic reconstructions and comparative analyses of Kickxellomycotina fungi.</title>
        <authorList>
            <person name="Reynolds N.K."/>
            <person name="Stajich J.E."/>
            <person name="Barry K."/>
            <person name="Grigoriev I.V."/>
            <person name="Crous P."/>
            <person name="Smith M.E."/>
        </authorList>
    </citation>
    <scope>NUCLEOTIDE SEQUENCE</scope>
    <source>
        <strain evidence="9">RSA 1196</strain>
    </source>
</reference>
<evidence type="ECO:0000313" key="10">
    <source>
        <dbReference type="Proteomes" id="UP001150925"/>
    </source>
</evidence>
<comment type="subunit">
    <text evidence="8">Component of the oligosaccharyltransferase (OST) complex.</text>
</comment>
<evidence type="ECO:0000256" key="3">
    <source>
        <dbReference type="ARBA" id="ARBA00009386"/>
    </source>
</evidence>
<dbReference type="AlphaFoldDB" id="A0A9W8ASY0"/>
<feature type="transmembrane region" description="Helical" evidence="8">
    <location>
        <begin position="36"/>
        <end position="55"/>
    </location>
</feature>
<accession>A0A9W8ASY0</accession>
<dbReference type="PIRSF" id="PIRSF005588">
    <property type="entry name" value="DAD"/>
    <property type="match status" value="1"/>
</dbReference>
<comment type="caution">
    <text evidence="9">The sequence shown here is derived from an EMBL/GenBank/DDBJ whole genome shotgun (WGS) entry which is preliminary data.</text>
</comment>
<evidence type="ECO:0000256" key="2">
    <source>
        <dbReference type="ARBA" id="ARBA00004922"/>
    </source>
</evidence>
<evidence type="ECO:0000256" key="8">
    <source>
        <dbReference type="RuleBase" id="RU361136"/>
    </source>
</evidence>
<dbReference type="GO" id="GO:0006487">
    <property type="term" value="P:protein N-linked glycosylation"/>
    <property type="evidence" value="ECO:0007669"/>
    <property type="project" value="TreeGrafter"/>
</dbReference>
<evidence type="ECO:0000256" key="4">
    <source>
        <dbReference type="ARBA" id="ARBA00022692"/>
    </source>
</evidence>
<dbReference type="EMBL" id="JANBPY010000298">
    <property type="protein sequence ID" value="KAJ1967688.1"/>
    <property type="molecule type" value="Genomic_DNA"/>
</dbReference>
<comment type="function">
    <text evidence="8">Subunit of the oligosaccharyl transferase (OST) complex that catalyzes the initial transfer of a defined glycan (Glc(3)Man(9)GlcNAc(2) in eukaryotes) from the lipid carrier dolichol-pyrophosphate to an asparagine residue within an Asn-X-Ser/Thr consensus motif in nascent polypeptide chains, the first step in protein N-glycosylation. N-glycosylation occurs cotranslationally and the complex associates with the Sec61 complex at the channel-forming translocon complex that mediates protein translocation across the endoplasmic reticulum (ER). All subunits are required for a maximal enzyme activity.</text>
</comment>
<comment type="similarity">
    <text evidence="3 8">Belongs to the DAD/OST2 family.</text>
</comment>
<evidence type="ECO:0000256" key="7">
    <source>
        <dbReference type="ARBA" id="ARBA00023136"/>
    </source>
</evidence>
<evidence type="ECO:0000313" key="9">
    <source>
        <dbReference type="EMBL" id="KAJ1967688.1"/>
    </source>
</evidence>
<organism evidence="9 10">
    <name type="scientific">Dispira parvispora</name>
    <dbReference type="NCBI Taxonomy" id="1520584"/>
    <lineage>
        <taxon>Eukaryota</taxon>
        <taxon>Fungi</taxon>
        <taxon>Fungi incertae sedis</taxon>
        <taxon>Zoopagomycota</taxon>
        <taxon>Kickxellomycotina</taxon>
        <taxon>Dimargaritomycetes</taxon>
        <taxon>Dimargaritales</taxon>
        <taxon>Dimargaritaceae</taxon>
        <taxon>Dispira</taxon>
    </lineage>
</organism>
<comment type="caution">
    <text evidence="8">Lacks conserved residue(s) required for the propagation of feature annotation.</text>
</comment>
<evidence type="ECO:0000256" key="1">
    <source>
        <dbReference type="ARBA" id="ARBA00004477"/>
    </source>
</evidence>
<dbReference type="Proteomes" id="UP001150925">
    <property type="component" value="Unassembled WGS sequence"/>
</dbReference>
<dbReference type="GO" id="GO:0008250">
    <property type="term" value="C:oligosaccharyltransferase complex"/>
    <property type="evidence" value="ECO:0007669"/>
    <property type="project" value="InterPro"/>
</dbReference>
<evidence type="ECO:0000256" key="6">
    <source>
        <dbReference type="ARBA" id="ARBA00022989"/>
    </source>
</evidence>
<comment type="pathway">
    <text evidence="2 8">Protein modification; protein glycosylation.</text>
</comment>
<gene>
    <name evidence="9" type="primary">OST2</name>
    <name evidence="9" type="ORF">IWQ62_001703</name>
</gene>
<dbReference type="InterPro" id="IPR003038">
    <property type="entry name" value="DAD/Ost2"/>
</dbReference>
<sequence>MANKTNQQNNLGTVLQQLQRSYWENTPQRIKLIDAYLVYTVVQGVIQFVYCTLVSNYPYNAFLAGFGCAVASFIFAAVLRMRVNPENKAEYGHQSVERAFAEFVVCNLALHFLVTNYIG</sequence>
<keyword evidence="10" id="KW-1185">Reference proteome</keyword>
<keyword evidence="6 8" id="KW-1133">Transmembrane helix</keyword>
<dbReference type="OrthoDB" id="445566at2759"/>
<keyword evidence="7 8" id="KW-0472">Membrane</keyword>
<evidence type="ECO:0000256" key="5">
    <source>
        <dbReference type="ARBA" id="ARBA00022824"/>
    </source>
</evidence>
<dbReference type="Pfam" id="PF02109">
    <property type="entry name" value="DAD"/>
    <property type="match status" value="1"/>
</dbReference>
<dbReference type="PANTHER" id="PTHR10705:SF0">
    <property type="entry name" value="DOLICHYL-DIPHOSPHOOLIGOSACCHARIDE--PROTEIN GLYCOSYLTRANSFERASE SUBUNIT DAD1"/>
    <property type="match status" value="1"/>
</dbReference>
<dbReference type="PANTHER" id="PTHR10705">
    <property type="entry name" value="DOLICHYL-DIPHOSPHOOLIGOSACCHARIDE--PROTEIN GLYCOSYLTRANSFERASE SUBUNIT DAD1"/>
    <property type="match status" value="1"/>
</dbReference>
<proteinExistence type="inferred from homology"/>
<feature type="transmembrane region" description="Helical" evidence="8">
    <location>
        <begin position="61"/>
        <end position="79"/>
    </location>
</feature>
<keyword evidence="4 8" id="KW-0812">Transmembrane</keyword>
<protein>
    <recommendedName>
        <fullName evidence="8">Dolichyl-diphosphooligosaccharide--protein glycosyltransferase subunit OST2</fullName>
        <shortName evidence="8">Oligosaccharyl transferase subunit OST2</shortName>
    </recommendedName>
</protein>